<keyword evidence="3" id="KW-0472">Membrane</keyword>
<keyword evidence="5" id="KW-1185">Reference proteome</keyword>
<organism evidence="4 5">
    <name type="scientific">Effusibacillus consociatus</name>
    <dbReference type="NCBI Taxonomy" id="1117041"/>
    <lineage>
        <taxon>Bacteria</taxon>
        <taxon>Bacillati</taxon>
        <taxon>Bacillota</taxon>
        <taxon>Bacilli</taxon>
        <taxon>Bacillales</taxon>
        <taxon>Alicyclobacillaceae</taxon>
        <taxon>Effusibacillus</taxon>
    </lineage>
</organism>
<keyword evidence="3" id="KW-1133">Transmembrane helix</keyword>
<accession>A0ABV9Q101</accession>
<feature type="transmembrane region" description="Helical" evidence="3">
    <location>
        <begin position="12"/>
        <end position="30"/>
    </location>
</feature>
<keyword evidence="2" id="KW-0178">Competence</keyword>
<proteinExistence type="predicted"/>
<dbReference type="Proteomes" id="UP001596002">
    <property type="component" value="Unassembled WGS sequence"/>
</dbReference>
<name>A0ABV9Q101_9BACL</name>
<protein>
    <submittedName>
        <fullName evidence="4">Type II secretion system protein J</fullName>
    </submittedName>
</protein>
<gene>
    <name evidence="4" type="ORF">ACFO8Q_11550</name>
</gene>
<dbReference type="InterPro" id="IPR012902">
    <property type="entry name" value="N_methyl_site"/>
</dbReference>
<dbReference type="RefSeq" id="WP_380025908.1">
    <property type="nucleotide sequence ID" value="NZ_JBHSHC010000096.1"/>
</dbReference>
<sequence length="173" mass="19139">MKSDRGLTLVEVMAALLIFTIVIGSIYLLLEHGTRVWHETSEETNLRNQANTAMAYIQKSLTQAQTPPNGENAVRVSSSRLEIRTAWESVTPPVVSDQIVFEFRPDSTNHSVTRLYRGTLKNPSGTAVSLEDTNFAGSAFALSGNRILIHLELKGPRGHVYRLDASARYLLGQ</sequence>
<evidence type="ECO:0000313" key="4">
    <source>
        <dbReference type="EMBL" id="MFC4767985.1"/>
    </source>
</evidence>
<dbReference type="PROSITE" id="PS00409">
    <property type="entry name" value="PROKAR_NTER_METHYL"/>
    <property type="match status" value="1"/>
</dbReference>
<reference evidence="5" key="1">
    <citation type="journal article" date="2019" name="Int. J. Syst. Evol. Microbiol.">
        <title>The Global Catalogue of Microorganisms (GCM) 10K type strain sequencing project: providing services to taxonomists for standard genome sequencing and annotation.</title>
        <authorList>
            <consortium name="The Broad Institute Genomics Platform"/>
            <consortium name="The Broad Institute Genome Sequencing Center for Infectious Disease"/>
            <person name="Wu L."/>
            <person name="Ma J."/>
        </authorList>
    </citation>
    <scope>NUCLEOTIDE SEQUENCE [LARGE SCALE GENOMIC DNA]</scope>
    <source>
        <strain evidence="5">WYCCWR 12678</strain>
    </source>
</reference>
<evidence type="ECO:0000256" key="1">
    <source>
        <dbReference type="ARBA" id="ARBA00004241"/>
    </source>
</evidence>
<evidence type="ECO:0000313" key="5">
    <source>
        <dbReference type="Proteomes" id="UP001596002"/>
    </source>
</evidence>
<dbReference type="Pfam" id="PF07963">
    <property type="entry name" value="N_methyl"/>
    <property type="match status" value="1"/>
</dbReference>
<evidence type="ECO:0000256" key="3">
    <source>
        <dbReference type="SAM" id="Phobius"/>
    </source>
</evidence>
<comment type="caution">
    <text evidence="4">The sequence shown here is derived from an EMBL/GenBank/DDBJ whole genome shotgun (WGS) entry which is preliminary data.</text>
</comment>
<evidence type="ECO:0000256" key="2">
    <source>
        <dbReference type="ARBA" id="ARBA00023287"/>
    </source>
</evidence>
<keyword evidence="3" id="KW-0812">Transmembrane</keyword>
<dbReference type="NCBIfam" id="TIGR02532">
    <property type="entry name" value="IV_pilin_GFxxxE"/>
    <property type="match status" value="1"/>
</dbReference>
<comment type="subcellular location">
    <subcellularLocation>
        <location evidence="1">Cell surface</location>
    </subcellularLocation>
</comment>
<dbReference type="EMBL" id="JBHSHC010000096">
    <property type="protein sequence ID" value="MFC4767985.1"/>
    <property type="molecule type" value="Genomic_DNA"/>
</dbReference>